<dbReference type="Gene3D" id="3.40.50.300">
    <property type="entry name" value="P-loop containing nucleotide triphosphate hydrolases"/>
    <property type="match status" value="1"/>
</dbReference>
<proteinExistence type="predicted"/>
<gene>
    <name evidence="1" type="ORF">GA0070613_0365</name>
</gene>
<reference evidence="2" key="1">
    <citation type="submission" date="2016-06" db="EMBL/GenBank/DDBJ databases">
        <authorList>
            <person name="Varghese N."/>
            <person name="Submissions Spin"/>
        </authorList>
    </citation>
    <scope>NUCLEOTIDE SEQUENCE [LARGE SCALE GENOMIC DNA]</scope>
    <source>
        <strain evidence="2">DSM 43819</strain>
    </source>
</reference>
<dbReference type="AlphaFoldDB" id="A0A1C5GTK2"/>
<evidence type="ECO:0000313" key="1">
    <source>
        <dbReference type="EMBL" id="SCG37094.1"/>
    </source>
</evidence>
<dbReference type="EMBL" id="LT607754">
    <property type="protein sequence ID" value="SCG37094.1"/>
    <property type="molecule type" value="Genomic_DNA"/>
</dbReference>
<dbReference type="Proteomes" id="UP000198221">
    <property type="component" value="Chromosome I"/>
</dbReference>
<keyword evidence="2" id="KW-1185">Reference proteome</keyword>
<evidence type="ECO:0000313" key="2">
    <source>
        <dbReference type="Proteomes" id="UP000198221"/>
    </source>
</evidence>
<protein>
    <submittedName>
        <fullName evidence="1">Uncharacterized protein</fullName>
    </submittedName>
</protein>
<sequence>MIVWLNGAFGAGRTTVSAELCPALTELGGLVARPGLRP</sequence>
<dbReference type="InterPro" id="IPR027417">
    <property type="entry name" value="P-loop_NTPase"/>
</dbReference>
<organism evidence="1 2">
    <name type="scientific">Micromonospora inositola</name>
    <dbReference type="NCBI Taxonomy" id="47865"/>
    <lineage>
        <taxon>Bacteria</taxon>
        <taxon>Bacillati</taxon>
        <taxon>Actinomycetota</taxon>
        <taxon>Actinomycetes</taxon>
        <taxon>Micromonosporales</taxon>
        <taxon>Micromonosporaceae</taxon>
        <taxon>Micromonospora</taxon>
    </lineage>
</organism>
<accession>A0A1C5GTK2</accession>
<name>A0A1C5GTK2_9ACTN</name>